<feature type="transmembrane region" description="Helical" evidence="1">
    <location>
        <begin position="208"/>
        <end position="234"/>
    </location>
</feature>
<evidence type="ECO:0000256" key="1">
    <source>
        <dbReference type="SAM" id="Phobius"/>
    </source>
</evidence>
<sequence length="301" mass="33616">MFGALFQNSFYVGNTFNGILYGVQLVLYFNTMRVYFERSSKYGPRDMFYMIFSTVSLFLNTIFVATQSILGQETWIINVSYPGGAAAYLVAHVSAWYQTMGSTASILLQLMTDGLLIYRCFIVWSGSRRVIIIPSVFWAVSFVFGILELVTSGSPNGEFFVGLAAHVGVVYFSATIVLNVITTCLICGRIMFYARRMQDQLGAEISKAYFTAVAIVIESALPYTLFGIAFLVSFGLQSDISILFLSLYSMFTCISPQMLILRVARQRAWDIETTQSKPMTTLDFATRSAAEPRSSAFENDN</sequence>
<keyword evidence="1" id="KW-1133">Transmembrane helix</keyword>
<keyword evidence="1" id="KW-0812">Transmembrane</keyword>
<proteinExistence type="predicted"/>
<dbReference type="OrthoDB" id="2796825at2759"/>
<feature type="transmembrane region" description="Helical" evidence="1">
    <location>
        <begin position="159"/>
        <end position="187"/>
    </location>
</feature>
<keyword evidence="1" id="KW-0472">Membrane</keyword>
<dbReference type="AlphaFoldDB" id="A0A1B7N7B2"/>
<dbReference type="Proteomes" id="UP000092154">
    <property type="component" value="Unassembled WGS sequence"/>
</dbReference>
<organism evidence="2 3">
    <name type="scientific">Rhizopogon vinicolor AM-OR11-026</name>
    <dbReference type="NCBI Taxonomy" id="1314800"/>
    <lineage>
        <taxon>Eukaryota</taxon>
        <taxon>Fungi</taxon>
        <taxon>Dikarya</taxon>
        <taxon>Basidiomycota</taxon>
        <taxon>Agaricomycotina</taxon>
        <taxon>Agaricomycetes</taxon>
        <taxon>Agaricomycetidae</taxon>
        <taxon>Boletales</taxon>
        <taxon>Suillineae</taxon>
        <taxon>Rhizopogonaceae</taxon>
        <taxon>Rhizopogon</taxon>
    </lineage>
</organism>
<feature type="transmembrane region" description="Helical" evidence="1">
    <location>
        <begin position="240"/>
        <end position="261"/>
    </location>
</feature>
<accession>A0A1B7N7B2</accession>
<dbReference type="EMBL" id="KV448201">
    <property type="protein sequence ID" value="OAX40744.1"/>
    <property type="molecule type" value="Genomic_DNA"/>
</dbReference>
<keyword evidence="3" id="KW-1185">Reference proteome</keyword>
<evidence type="ECO:0000313" key="3">
    <source>
        <dbReference type="Proteomes" id="UP000092154"/>
    </source>
</evidence>
<protein>
    <recommendedName>
        <fullName evidence="4">G-protein coupled receptors family 1 profile domain-containing protein</fullName>
    </recommendedName>
</protein>
<feature type="transmembrane region" description="Helical" evidence="1">
    <location>
        <begin position="95"/>
        <end position="118"/>
    </location>
</feature>
<evidence type="ECO:0008006" key="4">
    <source>
        <dbReference type="Google" id="ProtNLM"/>
    </source>
</evidence>
<name>A0A1B7N7B2_9AGAM</name>
<reference evidence="2 3" key="1">
    <citation type="submission" date="2016-06" db="EMBL/GenBank/DDBJ databases">
        <title>Comparative genomics of the ectomycorrhizal sister species Rhizopogon vinicolor and Rhizopogon vesiculosus (Basidiomycota: Boletales) reveals a divergence of the mating type B locus.</title>
        <authorList>
            <consortium name="DOE Joint Genome Institute"/>
            <person name="Mujic A.B."/>
            <person name="Kuo A."/>
            <person name="Tritt A."/>
            <person name="Lipzen A."/>
            <person name="Chen C."/>
            <person name="Johnson J."/>
            <person name="Sharma A."/>
            <person name="Barry K."/>
            <person name="Grigoriev I.V."/>
            <person name="Spatafora J.W."/>
        </authorList>
    </citation>
    <scope>NUCLEOTIDE SEQUENCE [LARGE SCALE GENOMIC DNA]</scope>
    <source>
        <strain evidence="2 3">AM-OR11-026</strain>
    </source>
</reference>
<dbReference type="InParanoid" id="A0A1B7N7B2"/>
<feature type="transmembrane region" description="Helical" evidence="1">
    <location>
        <begin position="130"/>
        <end position="147"/>
    </location>
</feature>
<feature type="transmembrane region" description="Helical" evidence="1">
    <location>
        <begin position="18"/>
        <end position="36"/>
    </location>
</feature>
<feature type="transmembrane region" description="Helical" evidence="1">
    <location>
        <begin position="48"/>
        <end position="70"/>
    </location>
</feature>
<gene>
    <name evidence="2" type="ORF">K503DRAFT_864362</name>
</gene>
<evidence type="ECO:0000313" key="2">
    <source>
        <dbReference type="EMBL" id="OAX40744.1"/>
    </source>
</evidence>